<reference evidence="8" key="1">
    <citation type="submission" date="2012-02" db="EMBL/GenBank/DDBJ databases">
        <title>The complete genome of Echinicola vietnamensis DSM 17526.</title>
        <authorList>
            <person name="Lucas S."/>
            <person name="Copeland A."/>
            <person name="Lapidus A."/>
            <person name="Glavina del Rio T."/>
            <person name="Dalin E."/>
            <person name="Tice H."/>
            <person name="Bruce D."/>
            <person name="Goodwin L."/>
            <person name="Pitluck S."/>
            <person name="Peters L."/>
            <person name="Ovchinnikova G."/>
            <person name="Teshima H."/>
            <person name="Kyrpides N."/>
            <person name="Mavromatis K."/>
            <person name="Ivanova N."/>
            <person name="Brettin T."/>
            <person name="Detter J.C."/>
            <person name="Han C."/>
            <person name="Larimer F."/>
            <person name="Land M."/>
            <person name="Hauser L."/>
            <person name="Markowitz V."/>
            <person name="Cheng J.-F."/>
            <person name="Hugenholtz P."/>
            <person name="Woyke T."/>
            <person name="Wu D."/>
            <person name="Brambilla E."/>
            <person name="Klenk H.-P."/>
            <person name="Eisen J.A."/>
        </authorList>
    </citation>
    <scope>NUCLEOTIDE SEQUENCE [LARGE SCALE GENOMIC DNA]</scope>
    <source>
        <strain evidence="8">DSM 17526 / LMG 23754 / KMM 6221</strain>
    </source>
</reference>
<dbReference type="KEGG" id="evi:Echvi_3032"/>
<feature type="active site" evidence="6">
    <location>
        <position position="363"/>
    </location>
</feature>
<proteinExistence type="inferred from homology"/>
<dbReference type="PATRIC" id="fig|926556.3.peg.3203"/>
<keyword evidence="3 7" id="KW-0808">Transferase</keyword>
<evidence type="ECO:0000256" key="4">
    <source>
        <dbReference type="ARBA" id="ARBA00022691"/>
    </source>
</evidence>
<dbReference type="CDD" id="cd02440">
    <property type="entry name" value="AdoMet_MTases"/>
    <property type="match status" value="1"/>
</dbReference>
<evidence type="ECO:0000256" key="6">
    <source>
        <dbReference type="PIRSR" id="PIRSR003085-1"/>
    </source>
</evidence>
<dbReference type="GO" id="GO:0008168">
    <property type="term" value="F:methyltransferase activity"/>
    <property type="evidence" value="ECO:0007669"/>
    <property type="project" value="UniProtKB-KW"/>
</dbReference>
<dbReference type="EMBL" id="CP003346">
    <property type="protein sequence ID" value="AGA79270.1"/>
    <property type="molecule type" value="Genomic_DNA"/>
</dbReference>
<accession>L0G349</accession>
<keyword evidence="2 7" id="KW-0489">Methyltransferase</keyword>
<dbReference type="Proteomes" id="UP000010796">
    <property type="component" value="Chromosome"/>
</dbReference>
<dbReference type="PANTHER" id="PTHR43667">
    <property type="entry name" value="CYCLOPROPANE-FATTY-ACYL-PHOSPHOLIPID SYNTHASE"/>
    <property type="match status" value="1"/>
</dbReference>
<dbReference type="InterPro" id="IPR003333">
    <property type="entry name" value="CMAS"/>
</dbReference>
<dbReference type="PANTHER" id="PTHR43667:SF1">
    <property type="entry name" value="CYCLOPROPANE-FATTY-ACYL-PHOSPHOLIPID SYNTHASE"/>
    <property type="match status" value="1"/>
</dbReference>
<evidence type="ECO:0000313" key="8">
    <source>
        <dbReference type="Proteomes" id="UP000010796"/>
    </source>
</evidence>
<dbReference type="eggNOG" id="COG2230">
    <property type="taxonomic scope" value="Bacteria"/>
</dbReference>
<evidence type="ECO:0000256" key="3">
    <source>
        <dbReference type="ARBA" id="ARBA00022679"/>
    </source>
</evidence>
<dbReference type="GO" id="GO:0032259">
    <property type="term" value="P:methylation"/>
    <property type="evidence" value="ECO:0007669"/>
    <property type="project" value="UniProtKB-KW"/>
</dbReference>
<evidence type="ECO:0000256" key="5">
    <source>
        <dbReference type="ARBA" id="ARBA00023098"/>
    </source>
</evidence>
<name>L0G349_ECHVK</name>
<dbReference type="SUPFAM" id="SSF53335">
    <property type="entry name" value="S-adenosyl-L-methionine-dependent methyltransferases"/>
    <property type="match status" value="1"/>
</dbReference>
<protein>
    <submittedName>
        <fullName evidence="7">Methyltransferase, cyclopropane fatty acid synthase</fullName>
    </submittedName>
</protein>
<dbReference type="InterPro" id="IPR050723">
    <property type="entry name" value="CFA/CMAS"/>
</dbReference>
<dbReference type="Pfam" id="PF02353">
    <property type="entry name" value="CMAS"/>
    <property type="match status" value="1"/>
</dbReference>
<dbReference type="RefSeq" id="WP_015266822.1">
    <property type="nucleotide sequence ID" value="NC_019904.1"/>
</dbReference>
<gene>
    <name evidence="7" type="ordered locus">Echvi_3032</name>
</gene>
<organism evidence="7 8">
    <name type="scientific">Echinicola vietnamensis (strain DSM 17526 / LMG 23754 / KMM 6221)</name>
    <dbReference type="NCBI Taxonomy" id="926556"/>
    <lineage>
        <taxon>Bacteria</taxon>
        <taxon>Pseudomonadati</taxon>
        <taxon>Bacteroidota</taxon>
        <taxon>Cytophagia</taxon>
        <taxon>Cytophagales</taxon>
        <taxon>Cyclobacteriaceae</taxon>
        <taxon>Echinicola</taxon>
    </lineage>
</organism>
<evidence type="ECO:0000256" key="1">
    <source>
        <dbReference type="ARBA" id="ARBA00010815"/>
    </source>
</evidence>
<dbReference type="InterPro" id="IPR029063">
    <property type="entry name" value="SAM-dependent_MTases_sf"/>
</dbReference>
<evidence type="ECO:0000256" key="2">
    <source>
        <dbReference type="ARBA" id="ARBA00022603"/>
    </source>
</evidence>
<keyword evidence="4" id="KW-0949">S-adenosyl-L-methionine</keyword>
<keyword evidence="8" id="KW-1185">Reference proteome</keyword>
<dbReference type="AlphaFoldDB" id="L0G349"/>
<keyword evidence="5" id="KW-0443">Lipid metabolism</keyword>
<dbReference type="PIRSF" id="PIRSF003085">
    <property type="entry name" value="CMAS"/>
    <property type="match status" value="1"/>
</dbReference>
<dbReference type="GO" id="GO:0008610">
    <property type="term" value="P:lipid biosynthetic process"/>
    <property type="evidence" value="ECO:0007669"/>
    <property type="project" value="InterPro"/>
</dbReference>
<evidence type="ECO:0000313" key="7">
    <source>
        <dbReference type="EMBL" id="AGA79270.1"/>
    </source>
</evidence>
<sequence>MLFLQWDSISFFELSNQNNALMDSYKKTITELLEFAGIQLNGKAPYDPQIHHDQFYKRVMREGSLGLGEAYMEGWWDCDRLDEFFYRVLRANLDQKVKGNFKVLWQGMKARLFNLQTKSHAKDIIVQHYNVGNDLYEKMLDEYMMYSCGYWQDVDNLDEAQENKLELICQKLKLKPGQRVLDIGCGWGGFAAYAAKNYHVEVVGITLSEEQAKLAKQRCAGLPVEIRLQDYRDVDEPFDRILSIGMMEHVGAKNHREYMKTVYHNLKDDGISLVHTIGNNASFQYTDPWIDKYIFPNSLIPSAAQLTRAMEGYLLLEDWHNFGLHYDYTLMAWLERFRIAWGSLRKEYGETFYRMWEYYLTCCAGSFRARKNQLWQVVMVKDTFKGDYKAVRSVNQTHSV</sequence>
<dbReference type="NCBIfam" id="NF008686">
    <property type="entry name" value="PRK11705.1"/>
    <property type="match status" value="1"/>
</dbReference>
<comment type="similarity">
    <text evidence="1">Belongs to the CFA/CMAS family.</text>
</comment>
<dbReference type="Gene3D" id="3.40.50.150">
    <property type="entry name" value="Vaccinia Virus protein VP39"/>
    <property type="match status" value="1"/>
</dbReference>
<dbReference type="HOGENOM" id="CLU_026434_6_0_10"/>